<reference evidence="1" key="2">
    <citation type="submission" date="2022-06" db="UniProtKB">
        <authorList>
            <consortium name="EnsemblMetazoa"/>
        </authorList>
    </citation>
    <scope>IDENTIFICATION</scope>
    <source>
        <strain evidence="1">PS312</strain>
    </source>
</reference>
<gene>
    <name evidence="1" type="primary">WBGene00280047</name>
</gene>
<dbReference type="AlphaFoldDB" id="A0A2A6CMC9"/>
<reference evidence="2" key="1">
    <citation type="journal article" date="2008" name="Nat. Genet.">
        <title>The Pristionchus pacificus genome provides a unique perspective on nematode lifestyle and parasitism.</title>
        <authorList>
            <person name="Dieterich C."/>
            <person name="Clifton S.W."/>
            <person name="Schuster L.N."/>
            <person name="Chinwalla A."/>
            <person name="Delehaunty K."/>
            <person name="Dinkelacker I."/>
            <person name="Fulton L."/>
            <person name="Fulton R."/>
            <person name="Godfrey J."/>
            <person name="Minx P."/>
            <person name="Mitreva M."/>
            <person name="Roeseler W."/>
            <person name="Tian H."/>
            <person name="Witte H."/>
            <person name="Yang S.P."/>
            <person name="Wilson R.K."/>
            <person name="Sommer R.J."/>
        </authorList>
    </citation>
    <scope>NUCLEOTIDE SEQUENCE [LARGE SCALE GENOMIC DNA]</scope>
    <source>
        <strain evidence="2">PS312</strain>
    </source>
</reference>
<sequence>MTWGIRYVYSQCAYTAFTFFRRRVEPQGISAFAATCFLNETSRTPYVALGVTIEKSLKWCFTACDDAPGCSSVVFDAKDGSCVKQSDALVLQPSVCQEPYTRHYMTDVGCPYGDPMAAMGSDPCARLMPFVLDYDVEGTNRICPQRFCDGTGGPPIIVRYRDESGVLKTMDNCNNNQLSYDSANGKWKLSYNDKYGNFSVIATAVACAEITNAAACPCPPISEYAEPNLNPKGPLLVNTIPACPPPYYPKVM</sequence>
<accession>A0A8R1Z0E0</accession>
<protein>
    <submittedName>
        <fullName evidence="1">Uncharacterized protein</fullName>
    </submittedName>
</protein>
<dbReference type="Proteomes" id="UP000005239">
    <property type="component" value="Unassembled WGS sequence"/>
</dbReference>
<accession>A0A2A6CMC9</accession>
<organism evidence="1 2">
    <name type="scientific">Pristionchus pacificus</name>
    <name type="common">Parasitic nematode worm</name>
    <dbReference type="NCBI Taxonomy" id="54126"/>
    <lineage>
        <taxon>Eukaryota</taxon>
        <taxon>Metazoa</taxon>
        <taxon>Ecdysozoa</taxon>
        <taxon>Nematoda</taxon>
        <taxon>Chromadorea</taxon>
        <taxon>Rhabditida</taxon>
        <taxon>Rhabditina</taxon>
        <taxon>Diplogasteromorpha</taxon>
        <taxon>Diplogasteroidea</taxon>
        <taxon>Neodiplogasteridae</taxon>
        <taxon>Pristionchus</taxon>
    </lineage>
</organism>
<evidence type="ECO:0000313" key="2">
    <source>
        <dbReference type="Proteomes" id="UP000005239"/>
    </source>
</evidence>
<proteinExistence type="predicted"/>
<keyword evidence="2" id="KW-1185">Reference proteome</keyword>
<evidence type="ECO:0000313" key="1">
    <source>
        <dbReference type="EnsemblMetazoa" id="PPA41678.1"/>
    </source>
</evidence>
<name>A0A2A6CMC9_PRIPA</name>
<dbReference type="EnsemblMetazoa" id="PPA41678.1">
    <property type="protein sequence ID" value="PPA41678.1"/>
    <property type="gene ID" value="WBGene00280047"/>
</dbReference>